<dbReference type="PROSITE" id="PS01081">
    <property type="entry name" value="HTH_TETR_1"/>
    <property type="match status" value="1"/>
</dbReference>
<proteinExistence type="predicted"/>
<feature type="domain" description="HTH tetR-type" evidence="3">
    <location>
        <begin position="3"/>
        <end position="63"/>
    </location>
</feature>
<keyword evidence="1 2" id="KW-0238">DNA-binding</keyword>
<sequence>MPQKTREKILTTAEKLIMDTGSSDVTLDQIAGELGLTHAALYKHFRNKQALWEAVASAWFEREIIKKIQVSNATSKEEQLHDWLWLFVNAKKTAFNTNPKMFALNTEYIDSNPRALRKVLEGAYKEINLIMDYPTDDFDKSELILAAFAIFTLPNFKDTWNDPDYQKRFEMLWDLIQKGI</sequence>
<dbReference type="EMBL" id="CP012034">
    <property type="protein sequence ID" value="AKP67206.1"/>
    <property type="molecule type" value="Genomic_DNA"/>
</dbReference>
<keyword evidence="5" id="KW-1185">Reference proteome</keyword>
<dbReference type="PRINTS" id="PR00455">
    <property type="entry name" value="HTHTETR"/>
</dbReference>
<dbReference type="Pfam" id="PF00440">
    <property type="entry name" value="TetR_N"/>
    <property type="match status" value="1"/>
</dbReference>
<evidence type="ECO:0000256" key="2">
    <source>
        <dbReference type="PROSITE-ProRule" id="PRU00335"/>
    </source>
</evidence>
<organism evidence="4 5">
    <name type="scientific">Companilactobacillus ginsenosidimutans</name>
    <dbReference type="NCBI Taxonomy" id="1007676"/>
    <lineage>
        <taxon>Bacteria</taxon>
        <taxon>Bacillati</taxon>
        <taxon>Bacillota</taxon>
        <taxon>Bacilli</taxon>
        <taxon>Lactobacillales</taxon>
        <taxon>Lactobacillaceae</taxon>
        <taxon>Companilactobacillus</taxon>
    </lineage>
</organism>
<dbReference type="RefSeq" id="WP_048704363.1">
    <property type="nucleotide sequence ID" value="NZ_CP012034.1"/>
</dbReference>
<protein>
    <submittedName>
        <fullName evidence="4">Transcriptional regulator</fullName>
    </submittedName>
</protein>
<dbReference type="Proteomes" id="UP000036106">
    <property type="component" value="Chromosome"/>
</dbReference>
<reference evidence="5" key="1">
    <citation type="submission" date="2015-07" db="EMBL/GenBank/DDBJ databases">
        <title>Lactobacillus ginsenosidimutans/EMML 3141/ whole genome sequencing.</title>
        <authorList>
            <person name="Kim M.K."/>
            <person name="Im W.-T."/>
            <person name="Srinivasan S."/>
            <person name="Lee J.-J."/>
        </authorList>
    </citation>
    <scope>NUCLEOTIDE SEQUENCE [LARGE SCALE GENOMIC DNA]</scope>
    <source>
        <strain evidence="5">EMML 3041</strain>
    </source>
</reference>
<dbReference type="AlphaFoldDB" id="A0A0H4QJJ0"/>
<dbReference type="InterPro" id="IPR023772">
    <property type="entry name" value="DNA-bd_HTH_TetR-type_CS"/>
</dbReference>
<dbReference type="InterPro" id="IPR001647">
    <property type="entry name" value="HTH_TetR"/>
</dbReference>
<evidence type="ECO:0000313" key="5">
    <source>
        <dbReference type="Proteomes" id="UP000036106"/>
    </source>
</evidence>
<dbReference type="PANTHER" id="PTHR30055">
    <property type="entry name" value="HTH-TYPE TRANSCRIPTIONAL REGULATOR RUTR"/>
    <property type="match status" value="1"/>
</dbReference>
<evidence type="ECO:0000256" key="1">
    <source>
        <dbReference type="ARBA" id="ARBA00023125"/>
    </source>
</evidence>
<dbReference type="SUPFAM" id="SSF46689">
    <property type="entry name" value="Homeodomain-like"/>
    <property type="match status" value="1"/>
</dbReference>
<dbReference type="KEGG" id="lgn:ABM34_06425"/>
<dbReference type="GO" id="GO:0000976">
    <property type="term" value="F:transcription cis-regulatory region binding"/>
    <property type="evidence" value="ECO:0007669"/>
    <property type="project" value="TreeGrafter"/>
</dbReference>
<evidence type="ECO:0000259" key="3">
    <source>
        <dbReference type="PROSITE" id="PS50977"/>
    </source>
</evidence>
<dbReference type="InterPro" id="IPR009057">
    <property type="entry name" value="Homeodomain-like_sf"/>
</dbReference>
<dbReference type="Gene3D" id="1.10.357.10">
    <property type="entry name" value="Tetracycline Repressor, domain 2"/>
    <property type="match status" value="1"/>
</dbReference>
<accession>A0A0H4QJJ0</accession>
<dbReference type="PANTHER" id="PTHR30055:SF226">
    <property type="entry name" value="HTH-TYPE TRANSCRIPTIONAL REGULATOR PKSA"/>
    <property type="match status" value="1"/>
</dbReference>
<dbReference type="STRING" id="1007676.ABM34_06425"/>
<evidence type="ECO:0000313" key="4">
    <source>
        <dbReference type="EMBL" id="AKP67206.1"/>
    </source>
</evidence>
<dbReference type="GO" id="GO:0003700">
    <property type="term" value="F:DNA-binding transcription factor activity"/>
    <property type="evidence" value="ECO:0007669"/>
    <property type="project" value="TreeGrafter"/>
</dbReference>
<dbReference type="InterPro" id="IPR050109">
    <property type="entry name" value="HTH-type_TetR-like_transc_reg"/>
</dbReference>
<dbReference type="OrthoDB" id="9815924at2"/>
<name>A0A0H4QJJ0_9LACO</name>
<feature type="DNA-binding region" description="H-T-H motif" evidence="2">
    <location>
        <begin position="26"/>
        <end position="45"/>
    </location>
</feature>
<dbReference type="PROSITE" id="PS50977">
    <property type="entry name" value="HTH_TETR_2"/>
    <property type="match status" value="1"/>
</dbReference>
<gene>
    <name evidence="4" type="ORF">ABM34_06425</name>
</gene>
<dbReference type="PATRIC" id="fig|1007676.4.peg.1277"/>